<gene>
    <name evidence="1" type="ORF">FH603_5558</name>
</gene>
<dbReference type="EMBL" id="VFIA01000074">
    <property type="protein sequence ID" value="MBC3795026.1"/>
    <property type="molecule type" value="Genomic_DNA"/>
</dbReference>
<accession>A0ABR6WG36</accession>
<dbReference type="Proteomes" id="UP000700732">
    <property type="component" value="Unassembled WGS sequence"/>
</dbReference>
<dbReference type="RefSeq" id="WP_186742106.1">
    <property type="nucleotide sequence ID" value="NZ_VFIA01000074.1"/>
</dbReference>
<protein>
    <submittedName>
        <fullName evidence="1">CRISPR/Cas system-associated protein Cas7 (RAMP superfamily)</fullName>
    </submittedName>
</protein>
<keyword evidence="2" id="KW-1185">Reference proteome</keyword>
<proteinExistence type="predicted"/>
<evidence type="ECO:0000313" key="1">
    <source>
        <dbReference type="EMBL" id="MBC3795026.1"/>
    </source>
</evidence>
<comment type="caution">
    <text evidence="1">The sequence shown here is derived from an EMBL/GenBank/DDBJ whole genome shotgun (WGS) entry which is preliminary data.</text>
</comment>
<evidence type="ECO:0000313" key="2">
    <source>
        <dbReference type="Proteomes" id="UP000700732"/>
    </source>
</evidence>
<organism evidence="1 2">
    <name type="scientific">Spirosoma utsteinense</name>
    <dbReference type="NCBI Taxonomy" id="2585773"/>
    <lineage>
        <taxon>Bacteria</taxon>
        <taxon>Pseudomonadati</taxon>
        <taxon>Bacteroidota</taxon>
        <taxon>Cytophagia</taxon>
        <taxon>Cytophagales</taxon>
        <taxon>Cytophagaceae</taxon>
        <taxon>Spirosoma</taxon>
    </lineage>
</organism>
<reference evidence="1 2" key="1">
    <citation type="submission" date="2019-06" db="EMBL/GenBank/DDBJ databases">
        <title>Spirosoma utsteinense sp. nov. isolated from Antarctic ice-free soils.</title>
        <authorList>
            <person name="Tahon G."/>
        </authorList>
    </citation>
    <scope>NUCLEOTIDE SEQUENCE [LARGE SCALE GENOMIC DNA]</scope>
    <source>
        <strain evidence="1 2">LMG 31447</strain>
    </source>
</reference>
<name>A0ABR6WG36_9BACT</name>
<sequence>MRFFNWFGQASRKNQTDELSRAIAGEQTTIDWHETEKTRTQKWITERKALAAAKRPELSSEGARYWFDQSENDEINRLERSIQWNESYIIHARNNILYHQQRARR</sequence>